<dbReference type="PANTHER" id="PTHR37477:SF1">
    <property type="entry name" value="COBALT-PRECORRIN-5A HYDROLASE"/>
    <property type="match status" value="1"/>
</dbReference>
<organism evidence="2 3">
    <name type="scientific">Dongia rigui</name>
    <dbReference type="NCBI Taxonomy" id="940149"/>
    <lineage>
        <taxon>Bacteria</taxon>
        <taxon>Pseudomonadati</taxon>
        <taxon>Pseudomonadota</taxon>
        <taxon>Alphaproteobacteria</taxon>
        <taxon>Rhodospirillales</taxon>
        <taxon>Dongiaceae</taxon>
        <taxon>Dongia</taxon>
    </lineage>
</organism>
<evidence type="ECO:0000313" key="2">
    <source>
        <dbReference type="EMBL" id="MDY0872432.1"/>
    </source>
</evidence>
<name>A0ABU5DYM9_9PROT</name>
<dbReference type="EMBL" id="JAXCLX010000001">
    <property type="protein sequence ID" value="MDY0872432.1"/>
    <property type="molecule type" value="Genomic_DNA"/>
</dbReference>
<reference evidence="2 3" key="1">
    <citation type="journal article" date="2013" name="Antonie Van Leeuwenhoek">
        <title>Dongia rigui sp. nov., isolated from freshwater of a large wetland in Korea.</title>
        <authorList>
            <person name="Baik K.S."/>
            <person name="Hwang Y.M."/>
            <person name="Choi J.S."/>
            <person name="Kwon J."/>
            <person name="Seong C.N."/>
        </authorList>
    </citation>
    <scope>NUCLEOTIDE SEQUENCE [LARGE SCALE GENOMIC DNA]</scope>
    <source>
        <strain evidence="2 3">04SU4-P</strain>
    </source>
</reference>
<dbReference type="Proteomes" id="UP001271769">
    <property type="component" value="Unassembled WGS sequence"/>
</dbReference>
<evidence type="ECO:0000259" key="1">
    <source>
        <dbReference type="Pfam" id="PF01890"/>
    </source>
</evidence>
<dbReference type="Gene3D" id="3.30.420.180">
    <property type="entry name" value="CobE/GbiG C-terminal domain"/>
    <property type="match status" value="1"/>
</dbReference>
<dbReference type="InterPro" id="IPR002750">
    <property type="entry name" value="CobE/GbiG_C"/>
</dbReference>
<proteinExistence type="predicted"/>
<dbReference type="Pfam" id="PF01890">
    <property type="entry name" value="CbiG_C"/>
    <property type="match status" value="1"/>
</dbReference>
<feature type="domain" description="CobE/GbiG C-terminal" evidence="1">
    <location>
        <begin position="6"/>
        <end position="125"/>
    </location>
</feature>
<accession>A0ABU5DYM9</accession>
<sequence>MMQPTFLGVGHESAATFADLAQAVTDALAQAGVTAAEIAGIATIVQKAEAGLVAALARELGVPVRYFSAAELEAETPRLKNPSEVVFRQMGCHGVAEAAALAAGGAEATLVLPKMAGKGVTCAIARAG</sequence>
<dbReference type="PANTHER" id="PTHR37477">
    <property type="entry name" value="COBALT-PRECORRIN-5A HYDROLASE"/>
    <property type="match status" value="1"/>
</dbReference>
<evidence type="ECO:0000313" key="3">
    <source>
        <dbReference type="Proteomes" id="UP001271769"/>
    </source>
</evidence>
<dbReference type="SUPFAM" id="SSF159664">
    <property type="entry name" value="CobE/GbiG C-terminal domain-like"/>
    <property type="match status" value="1"/>
</dbReference>
<gene>
    <name evidence="2" type="ORF">SMD31_10880</name>
</gene>
<dbReference type="RefSeq" id="WP_320500859.1">
    <property type="nucleotide sequence ID" value="NZ_JAXCLX010000001.1"/>
</dbReference>
<comment type="caution">
    <text evidence="2">The sequence shown here is derived from an EMBL/GenBank/DDBJ whole genome shotgun (WGS) entry which is preliminary data.</text>
</comment>
<protein>
    <submittedName>
        <fullName evidence="2">Cobalamin biosynthesis protein</fullName>
    </submittedName>
</protein>
<keyword evidence="3" id="KW-1185">Reference proteome</keyword>
<dbReference type="InterPro" id="IPR036518">
    <property type="entry name" value="CobE/GbiG_C_sf"/>
</dbReference>
<dbReference type="InterPro" id="IPR052553">
    <property type="entry name" value="CbiG_hydrolase"/>
</dbReference>